<dbReference type="SMART" id="SM01190">
    <property type="entry name" value="EMP24_GP25L"/>
    <property type="match status" value="1"/>
</dbReference>
<name>A0A642UQ13_DIURU</name>
<feature type="transmembrane region" description="Helical" evidence="2">
    <location>
        <begin position="243"/>
        <end position="261"/>
    </location>
</feature>
<proteinExistence type="predicted"/>
<feature type="signal peptide" evidence="3">
    <location>
        <begin position="1"/>
        <end position="16"/>
    </location>
</feature>
<keyword evidence="3" id="KW-0732">Signal</keyword>
<dbReference type="RefSeq" id="XP_034012283.1">
    <property type="nucleotide sequence ID" value="XM_034155707.1"/>
</dbReference>
<protein>
    <recommendedName>
        <fullName evidence="4">GOLD domain-containing protein</fullName>
    </recommendedName>
</protein>
<organism evidence="5 6">
    <name type="scientific">Diutina rugosa</name>
    <name type="common">Yeast</name>
    <name type="synonym">Candida rugosa</name>
    <dbReference type="NCBI Taxonomy" id="5481"/>
    <lineage>
        <taxon>Eukaryota</taxon>
        <taxon>Fungi</taxon>
        <taxon>Dikarya</taxon>
        <taxon>Ascomycota</taxon>
        <taxon>Saccharomycotina</taxon>
        <taxon>Pichiomycetes</taxon>
        <taxon>Debaryomycetaceae</taxon>
        <taxon>Diutina</taxon>
    </lineage>
</organism>
<keyword evidence="2" id="KW-0472">Membrane</keyword>
<accession>A0A642UQ13</accession>
<evidence type="ECO:0000313" key="5">
    <source>
        <dbReference type="EMBL" id="KAA8902201.1"/>
    </source>
</evidence>
<evidence type="ECO:0000256" key="3">
    <source>
        <dbReference type="SAM" id="SignalP"/>
    </source>
</evidence>
<feature type="chain" id="PRO_5024907820" description="GOLD domain-containing protein" evidence="3">
    <location>
        <begin position="17"/>
        <end position="270"/>
    </location>
</feature>
<keyword evidence="2" id="KW-1133">Transmembrane helix</keyword>
<dbReference type="AlphaFoldDB" id="A0A642UQ13"/>
<comment type="caution">
    <text evidence="5">The sequence shown here is derived from an EMBL/GenBank/DDBJ whole genome shotgun (WGS) entry which is preliminary data.</text>
</comment>
<dbReference type="VEuPathDB" id="FungiDB:DIURU_002995"/>
<dbReference type="OMA" id="LVYICFD"/>
<dbReference type="EMBL" id="SWFT01000092">
    <property type="protein sequence ID" value="KAA8902201.1"/>
    <property type="molecule type" value="Genomic_DNA"/>
</dbReference>
<keyword evidence="6" id="KW-1185">Reference proteome</keyword>
<evidence type="ECO:0000256" key="1">
    <source>
        <dbReference type="SAM" id="MobiDB-lite"/>
    </source>
</evidence>
<dbReference type="Pfam" id="PF01105">
    <property type="entry name" value="EMP24_GP25L"/>
    <property type="match status" value="1"/>
</dbReference>
<dbReference type="GeneID" id="54781646"/>
<sequence>MNPWQAFLLLAVGVWGLGLEVPPVKQGDRARYSSINNLANCVGYETEPDEIVVLMVSSGDVLTSQDLAIKVFDDQDNLLQYQRQLEGDKTFIFSQVHGAWTQQESSSDIQLKRGKSESGDDEDNTKPSSRIYVCFDNIYTDKSWSFTPQVHEVEIQVDIKTRETIAKTNYDSYAQYFDALRRNHEGISEEAFDDQMNIVQAELASVINTLDNSGKILEELIENESALRNTNERIFEDYTGRHIVLYAVIGFVGLAQVLYLYRYFRKTNIV</sequence>
<dbReference type="InterPro" id="IPR009038">
    <property type="entry name" value="GOLD_dom"/>
</dbReference>
<gene>
    <name evidence="5" type="ORF">DIURU_002995</name>
</gene>
<evidence type="ECO:0000313" key="6">
    <source>
        <dbReference type="Proteomes" id="UP000449547"/>
    </source>
</evidence>
<evidence type="ECO:0000259" key="4">
    <source>
        <dbReference type="SMART" id="SM01190"/>
    </source>
</evidence>
<dbReference type="Proteomes" id="UP000449547">
    <property type="component" value="Unassembled WGS sequence"/>
</dbReference>
<reference evidence="5 6" key="1">
    <citation type="submission" date="2019-07" db="EMBL/GenBank/DDBJ databases">
        <title>Genome assembly of two rare yeast pathogens: Diutina rugosa and Trichomonascus ciferrii.</title>
        <authorList>
            <person name="Mixao V."/>
            <person name="Saus E."/>
            <person name="Hansen A."/>
            <person name="Lass-Flor C."/>
            <person name="Gabaldon T."/>
        </authorList>
    </citation>
    <scope>NUCLEOTIDE SEQUENCE [LARGE SCALE GENOMIC DNA]</scope>
    <source>
        <strain evidence="5 6">CBS 613</strain>
    </source>
</reference>
<keyword evidence="2" id="KW-0812">Transmembrane</keyword>
<dbReference type="OrthoDB" id="4013248at2759"/>
<feature type="region of interest" description="Disordered" evidence="1">
    <location>
        <begin position="104"/>
        <end position="126"/>
    </location>
</feature>
<evidence type="ECO:0000256" key="2">
    <source>
        <dbReference type="SAM" id="Phobius"/>
    </source>
</evidence>
<feature type="domain" description="GOLD" evidence="4">
    <location>
        <begin position="16"/>
        <end position="265"/>
    </location>
</feature>